<dbReference type="Proteomes" id="UP000189229">
    <property type="component" value="Unassembled WGS sequence"/>
</dbReference>
<accession>A0A1V3XIM1</accession>
<evidence type="ECO:0000313" key="1">
    <source>
        <dbReference type="EMBL" id="OOK79063.1"/>
    </source>
</evidence>
<comment type="caution">
    <text evidence="1">The sequence shown here is derived from an EMBL/GenBank/DDBJ whole genome shotgun (WGS) entry which is preliminary data.</text>
</comment>
<dbReference type="EMBL" id="MVBM01000002">
    <property type="protein sequence ID" value="OOK79063.1"/>
    <property type="molecule type" value="Genomic_DNA"/>
</dbReference>
<gene>
    <name evidence="1" type="ORF">BZL30_2846</name>
</gene>
<organism evidence="1 2">
    <name type="scientific">Mycobacterium kansasii</name>
    <dbReference type="NCBI Taxonomy" id="1768"/>
    <lineage>
        <taxon>Bacteria</taxon>
        <taxon>Bacillati</taxon>
        <taxon>Actinomycetota</taxon>
        <taxon>Actinomycetes</taxon>
        <taxon>Mycobacteriales</taxon>
        <taxon>Mycobacteriaceae</taxon>
        <taxon>Mycobacterium</taxon>
    </lineage>
</organism>
<keyword evidence="1" id="KW-0808">Transferase</keyword>
<reference evidence="1 2" key="1">
    <citation type="submission" date="2017-02" db="EMBL/GenBank/DDBJ databases">
        <title>Complete genome sequences of Mycobacterium kansasii strains isolated from rhesus macaques.</title>
        <authorList>
            <person name="Panda A."/>
            <person name="Nagaraj S."/>
            <person name="Zhao X."/>
            <person name="Tettelin H."/>
            <person name="Detolla L.J."/>
        </authorList>
    </citation>
    <scope>NUCLEOTIDE SEQUENCE [LARGE SCALE GENOMIC DNA]</scope>
    <source>
        <strain evidence="1 2">11-3813</strain>
    </source>
</reference>
<name>A0A1V3XIM1_MYCKA</name>
<sequence length="89" mass="9662">MLTVGTAPTGPNSRGGMAAVMQLLIEDNDPRFHVRSVATYVDDSLPAWLWTGISGMLRASALLLAGWSTYCTCTFRCAAAWSANPYRYS</sequence>
<dbReference type="GO" id="GO:0016740">
    <property type="term" value="F:transferase activity"/>
    <property type="evidence" value="ECO:0007669"/>
    <property type="project" value="UniProtKB-KW"/>
</dbReference>
<protein>
    <submittedName>
        <fullName evidence="1">Glycosyl transferase group 1 domain protein</fullName>
    </submittedName>
</protein>
<dbReference type="AlphaFoldDB" id="A0A1V3XIM1"/>
<proteinExistence type="predicted"/>
<evidence type="ECO:0000313" key="2">
    <source>
        <dbReference type="Proteomes" id="UP000189229"/>
    </source>
</evidence>